<dbReference type="InterPro" id="IPR051426">
    <property type="entry name" value="Peflin/Sorcin_CaBP"/>
</dbReference>
<evidence type="ECO:0000256" key="5">
    <source>
        <dbReference type="ARBA" id="ARBA00022837"/>
    </source>
</evidence>
<dbReference type="OrthoDB" id="186625at2759"/>
<dbReference type="InterPro" id="IPR018247">
    <property type="entry name" value="EF_Hand_1_Ca_BS"/>
</dbReference>
<evidence type="ECO:0000256" key="4">
    <source>
        <dbReference type="ARBA" id="ARBA00022737"/>
    </source>
</evidence>
<proteinExistence type="predicted"/>
<feature type="domain" description="EF-hand" evidence="7">
    <location>
        <begin position="94"/>
        <end position="129"/>
    </location>
</feature>
<dbReference type="EMBL" id="MBFR01000103">
    <property type="protein sequence ID" value="PVU94046.1"/>
    <property type="molecule type" value="Genomic_DNA"/>
</dbReference>
<feature type="domain" description="EF-hand" evidence="7">
    <location>
        <begin position="161"/>
        <end position="196"/>
    </location>
</feature>
<dbReference type="STRING" id="133385.A0A2T9YNY6"/>
<organism evidence="8 9">
    <name type="scientific">Smittium simulii</name>
    <dbReference type="NCBI Taxonomy" id="133385"/>
    <lineage>
        <taxon>Eukaryota</taxon>
        <taxon>Fungi</taxon>
        <taxon>Fungi incertae sedis</taxon>
        <taxon>Zoopagomycota</taxon>
        <taxon>Kickxellomycotina</taxon>
        <taxon>Harpellomycetes</taxon>
        <taxon>Harpellales</taxon>
        <taxon>Legeriomycetaceae</taxon>
        <taxon>Smittium</taxon>
    </lineage>
</organism>
<dbReference type="InterPro" id="IPR002048">
    <property type="entry name" value="EF_hand_dom"/>
</dbReference>
<dbReference type="PANTHER" id="PTHR46212:SF3">
    <property type="entry name" value="GH27120P"/>
    <property type="match status" value="1"/>
</dbReference>
<evidence type="ECO:0000256" key="2">
    <source>
        <dbReference type="ARBA" id="ARBA00022490"/>
    </source>
</evidence>
<sequence>MSYQGYQGGYGPPPPAQGSAYSRAPMQGSGYGAPPNNGPTSRPPPAQGYGQSYGSSYNPGNNPRPSPGYGQNQNAGGFRPAARPPPPNPQSMDPQQQQLYYWFVAVDTDRSGVLEADELQRALINGDWSPFSIDTVRLMITMFDADLSGTIDFYEFCGLWRYIEDWKKCFRTFDRDGSGSIDRRELFDALNAFGFRVPTHIVDNLIKKMDMLVPCPINLQYFIDAKCISGCKYRV</sequence>
<dbReference type="SMART" id="SM00054">
    <property type="entry name" value="EFh"/>
    <property type="match status" value="3"/>
</dbReference>
<evidence type="ECO:0000256" key="6">
    <source>
        <dbReference type="SAM" id="MobiDB-lite"/>
    </source>
</evidence>
<comment type="subcellular location">
    <subcellularLocation>
        <location evidence="1">Cytoplasm</location>
    </subcellularLocation>
</comment>
<dbReference type="Gene3D" id="1.10.238.10">
    <property type="entry name" value="EF-hand"/>
    <property type="match status" value="1"/>
</dbReference>
<keyword evidence="2" id="KW-0963">Cytoplasm</keyword>
<comment type="caution">
    <text evidence="8">The sequence shown here is derived from an EMBL/GenBank/DDBJ whole genome shotgun (WGS) entry which is preliminary data.</text>
</comment>
<dbReference type="PROSITE" id="PS50222">
    <property type="entry name" value="EF_HAND_2"/>
    <property type="match status" value="2"/>
</dbReference>
<feature type="compositionally biased region" description="Polar residues" evidence="6">
    <location>
        <begin position="49"/>
        <end position="75"/>
    </location>
</feature>
<reference evidence="8 9" key="1">
    <citation type="journal article" date="2018" name="MBio">
        <title>Comparative Genomics Reveals the Core Gene Toolbox for the Fungus-Insect Symbiosis.</title>
        <authorList>
            <person name="Wang Y."/>
            <person name="Stata M."/>
            <person name="Wang W."/>
            <person name="Stajich J.E."/>
            <person name="White M.M."/>
            <person name="Moncalvo J.M."/>
        </authorList>
    </citation>
    <scope>NUCLEOTIDE SEQUENCE [LARGE SCALE GENOMIC DNA]</scope>
    <source>
        <strain evidence="8 9">SWE-8-4</strain>
    </source>
</reference>
<accession>A0A2T9YNY6</accession>
<protein>
    <recommendedName>
        <fullName evidence="7">EF-hand domain-containing protein</fullName>
    </recommendedName>
</protein>
<dbReference type="SUPFAM" id="SSF47473">
    <property type="entry name" value="EF-hand"/>
    <property type="match status" value="1"/>
</dbReference>
<evidence type="ECO:0000256" key="1">
    <source>
        <dbReference type="ARBA" id="ARBA00004496"/>
    </source>
</evidence>
<dbReference type="PROSITE" id="PS00018">
    <property type="entry name" value="EF_HAND_1"/>
    <property type="match status" value="2"/>
</dbReference>
<keyword evidence="5" id="KW-0106">Calcium</keyword>
<feature type="region of interest" description="Disordered" evidence="6">
    <location>
        <begin position="1"/>
        <end position="94"/>
    </location>
</feature>
<dbReference type="Proteomes" id="UP000245383">
    <property type="component" value="Unassembled WGS sequence"/>
</dbReference>
<dbReference type="Pfam" id="PF13499">
    <property type="entry name" value="EF-hand_7"/>
    <property type="match status" value="1"/>
</dbReference>
<evidence type="ECO:0000259" key="7">
    <source>
        <dbReference type="PROSITE" id="PS50222"/>
    </source>
</evidence>
<dbReference type="GO" id="GO:0005509">
    <property type="term" value="F:calcium ion binding"/>
    <property type="evidence" value="ECO:0007669"/>
    <property type="project" value="InterPro"/>
</dbReference>
<keyword evidence="9" id="KW-1185">Reference proteome</keyword>
<name>A0A2T9YNY6_9FUNG</name>
<dbReference type="CDD" id="cd16180">
    <property type="entry name" value="EFh_PEF_Group_I"/>
    <property type="match status" value="1"/>
</dbReference>
<dbReference type="AlphaFoldDB" id="A0A2T9YNY6"/>
<evidence type="ECO:0000256" key="3">
    <source>
        <dbReference type="ARBA" id="ARBA00022723"/>
    </source>
</evidence>
<dbReference type="GO" id="GO:0005737">
    <property type="term" value="C:cytoplasm"/>
    <property type="evidence" value="ECO:0007669"/>
    <property type="project" value="UniProtKB-SubCell"/>
</dbReference>
<dbReference type="PANTHER" id="PTHR46212">
    <property type="entry name" value="PEFLIN"/>
    <property type="match status" value="1"/>
</dbReference>
<dbReference type="Pfam" id="PF13405">
    <property type="entry name" value="EF-hand_6"/>
    <property type="match status" value="1"/>
</dbReference>
<dbReference type="GO" id="GO:0048306">
    <property type="term" value="F:calcium-dependent protein binding"/>
    <property type="evidence" value="ECO:0007669"/>
    <property type="project" value="UniProtKB-ARBA"/>
</dbReference>
<keyword evidence="3" id="KW-0479">Metal-binding</keyword>
<feature type="compositionally biased region" description="Gly residues" evidence="6">
    <location>
        <begin position="1"/>
        <end position="10"/>
    </location>
</feature>
<evidence type="ECO:0000313" key="9">
    <source>
        <dbReference type="Proteomes" id="UP000245383"/>
    </source>
</evidence>
<evidence type="ECO:0000313" key="8">
    <source>
        <dbReference type="EMBL" id="PVU94046.1"/>
    </source>
</evidence>
<gene>
    <name evidence="8" type="ORF">BB561_002838</name>
</gene>
<keyword evidence="4" id="KW-0677">Repeat</keyword>
<dbReference type="InterPro" id="IPR011992">
    <property type="entry name" value="EF-hand-dom_pair"/>
</dbReference>